<organism evidence="1 2">
    <name type="scientific">Methyloligella solikamskensis</name>
    <dbReference type="NCBI Taxonomy" id="1177756"/>
    <lineage>
        <taxon>Bacteria</taxon>
        <taxon>Pseudomonadati</taxon>
        <taxon>Pseudomonadota</taxon>
        <taxon>Alphaproteobacteria</taxon>
        <taxon>Hyphomicrobiales</taxon>
        <taxon>Hyphomicrobiaceae</taxon>
        <taxon>Methyloligella</taxon>
    </lineage>
</organism>
<evidence type="ECO:0000313" key="2">
    <source>
        <dbReference type="Proteomes" id="UP001597102"/>
    </source>
</evidence>
<proteinExistence type="predicted"/>
<comment type="caution">
    <text evidence="1">The sequence shown here is derived from an EMBL/GenBank/DDBJ whole genome shotgun (WGS) entry which is preliminary data.</text>
</comment>
<sequence length="202" mass="21887">MAAFSPLPIAATASARPGYMAQTVALLGRLSRAAGLATALGLAGILSACGDDVSAPEQAEEIPTETTQNKELAQKGWLTVHDKISPARWLASREAGYDVELDDPRVKELHKRLQDAKGVFGTPYRMTANRAVQLEQMIDEAGWEHEDAVDLIVTFTDVGESDTAGQGFGQIAQAYFHLRKSGLSHEEALQKIKEEAKEDPQQ</sequence>
<accession>A0ABW3JCB7</accession>
<gene>
    <name evidence="1" type="ORF">ACFQ2F_12340</name>
</gene>
<protein>
    <recommendedName>
        <fullName evidence="3">Lipoprotein</fullName>
    </recommendedName>
</protein>
<keyword evidence="2" id="KW-1185">Reference proteome</keyword>
<name>A0ABW3JCB7_9HYPH</name>
<dbReference type="Proteomes" id="UP001597102">
    <property type="component" value="Unassembled WGS sequence"/>
</dbReference>
<dbReference type="EMBL" id="JBHTJO010000001">
    <property type="protein sequence ID" value="MFD0987886.1"/>
    <property type="molecule type" value="Genomic_DNA"/>
</dbReference>
<reference evidence="2" key="1">
    <citation type="journal article" date="2019" name="Int. J. Syst. Evol. Microbiol.">
        <title>The Global Catalogue of Microorganisms (GCM) 10K type strain sequencing project: providing services to taxonomists for standard genome sequencing and annotation.</title>
        <authorList>
            <consortium name="The Broad Institute Genomics Platform"/>
            <consortium name="The Broad Institute Genome Sequencing Center for Infectious Disease"/>
            <person name="Wu L."/>
            <person name="Ma J."/>
        </authorList>
    </citation>
    <scope>NUCLEOTIDE SEQUENCE [LARGE SCALE GENOMIC DNA]</scope>
    <source>
        <strain evidence="2">CCUG 61697</strain>
    </source>
</reference>
<evidence type="ECO:0000313" key="1">
    <source>
        <dbReference type="EMBL" id="MFD0987886.1"/>
    </source>
</evidence>
<evidence type="ECO:0008006" key="3">
    <source>
        <dbReference type="Google" id="ProtNLM"/>
    </source>
</evidence>
<dbReference type="RefSeq" id="WP_379090284.1">
    <property type="nucleotide sequence ID" value="NZ_JBHTJO010000001.1"/>
</dbReference>